<name>A5BNY0_VITVI</name>
<organism evidence="1">
    <name type="scientific">Vitis vinifera</name>
    <name type="common">Grape</name>
    <dbReference type="NCBI Taxonomy" id="29760"/>
    <lineage>
        <taxon>Eukaryota</taxon>
        <taxon>Viridiplantae</taxon>
        <taxon>Streptophyta</taxon>
        <taxon>Embryophyta</taxon>
        <taxon>Tracheophyta</taxon>
        <taxon>Spermatophyta</taxon>
        <taxon>Magnoliopsida</taxon>
        <taxon>eudicotyledons</taxon>
        <taxon>Gunneridae</taxon>
        <taxon>Pentapetalae</taxon>
        <taxon>rosids</taxon>
        <taxon>Vitales</taxon>
        <taxon>Vitaceae</taxon>
        <taxon>Viteae</taxon>
        <taxon>Vitis</taxon>
    </lineage>
</organism>
<dbReference type="PANTHER" id="PTHR36617">
    <property type="entry name" value="PROTEIN, PUTATIVE-RELATED"/>
    <property type="match status" value="1"/>
</dbReference>
<evidence type="ECO:0000313" key="1">
    <source>
        <dbReference type="EMBL" id="CAN68151.1"/>
    </source>
</evidence>
<dbReference type="PANTHER" id="PTHR36617:SF16">
    <property type="entry name" value="OS04G0516500 PROTEIN"/>
    <property type="match status" value="1"/>
</dbReference>
<dbReference type="AlphaFoldDB" id="A5BNY0"/>
<accession>A5BNY0</accession>
<dbReference type="EMBL" id="AM466094">
    <property type="protein sequence ID" value="CAN68151.1"/>
    <property type="molecule type" value="Genomic_DNA"/>
</dbReference>
<protein>
    <submittedName>
        <fullName evidence="1">Uncharacterized protein</fullName>
    </submittedName>
</protein>
<proteinExistence type="predicted"/>
<reference evidence="1" key="1">
    <citation type="journal article" date="2007" name="PLoS ONE">
        <title>The first genome sequence of an elite grapevine cultivar (Pinot noir Vitis vinifera L.): coping with a highly heterozygous genome.</title>
        <authorList>
            <person name="Velasco R."/>
            <person name="Zharkikh A."/>
            <person name="Troggio M."/>
            <person name="Cartwright D.A."/>
            <person name="Cestaro A."/>
            <person name="Pruss D."/>
            <person name="Pindo M."/>
            <person name="FitzGerald L.M."/>
            <person name="Vezzulli S."/>
            <person name="Reid J."/>
            <person name="Malacarne G."/>
            <person name="Iliev D."/>
            <person name="Coppola G."/>
            <person name="Wardell B."/>
            <person name="Micheletti D."/>
            <person name="Macalma T."/>
            <person name="Facci M."/>
            <person name="Mitchell J.T."/>
            <person name="Perazzolli M."/>
            <person name="Eldredge G."/>
            <person name="Gatto P."/>
            <person name="Oyzerski R."/>
            <person name="Moretto M."/>
            <person name="Gutin N."/>
            <person name="Stefanini M."/>
            <person name="Chen Y."/>
            <person name="Segala C."/>
            <person name="Davenport C."/>
            <person name="Dematte L."/>
            <person name="Mraz A."/>
            <person name="Battilana J."/>
            <person name="Stormo K."/>
            <person name="Costa F."/>
            <person name="Tao Q."/>
            <person name="Si-Ammour A."/>
            <person name="Harkins T."/>
            <person name="Lackey A."/>
            <person name="Perbost C."/>
            <person name="Taillon B."/>
            <person name="Stella A."/>
            <person name="Solovyev V."/>
            <person name="Fawcett J.A."/>
            <person name="Sterck L."/>
            <person name="Vandepoele K."/>
            <person name="Grando S.M."/>
            <person name="Toppo S."/>
            <person name="Moser C."/>
            <person name="Lanchbury J."/>
            <person name="Bogden R."/>
            <person name="Skolnick M."/>
            <person name="Sgaramella V."/>
            <person name="Bhatnagar S.K."/>
            <person name="Fontana P."/>
            <person name="Gutin A."/>
            <person name="Van de Peer Y."/>
            <person name="Salamini F."/>
            <person name="Viola R."/>
        </authorList>
    </citation>
    <scope>NUCLEOTIDE SEQUENCE</scope>
</reference>
<gene>
    <name evidence="1" type="ORF">VITISV_009300</name>
</gene>
<sequence>MPLGAPFKSVIMWDGVEERFRISKKKGGLGVKCLSILNKALLAKWNWRFVNEREALWNQVIRGKYVEDRGGWCSREVREAHGMGLWKGIRMDWELVGDKMVFIVGNGRKVRFWRDRWCGDSPLCVSFPSLFALTVDKEVWVTDIWDPLAEGGWGGWNPCFSRAFNDWEVEEAKRFLERLHGTPKKLGIGGLIRDHEGLVIKVYSKLVGDFATETELATLLKGLEQANLGLYYFVVKKGTLLLLSNGLLKRKEVHADDTLLCQFFYIFTELGCIIRWVPHLANQVANGVT</sequence>